<dbReference type="AlphaFoldDB" id="A0A0E9VKK7"/>
<reference evidence="1" key="1">
    <citation type="submission" date="2014-11" db="EMBL/GenBank/DDBJ databases">
        <authorList>
            <person name="Amaro Gonzalez C."/>
        </authorList>
    </citation>
    <scope>NUCLEOTIDE SEQUENCE</scope>
</reference>
<accession>A0A0E9VKK7</accession>
<name>A0A0E9VKK7_ANGAN</name>
<organism evidence="1">
    <name type="scientific">Anguilla anguilla</name>
    <name type="common">European freshwater eel</name>
    <name type="synonym">Muraena anguilla</name>
    <dbReference type="NCBI Taxonomy" id="7936"/>
    <lineage>
        <taxon>Eukaryota</taxon>
        <taxon>Metazoa</taxon>
        <taxon>Chordata</taxon>
        <taxon>Craniata</taxon>
        <taxon>Vertebrata</taxon>
        <taxon>Euteleostomi</taxon>
        <taxon>Actinopterygii</taxon>
        <taxon>Neopterygii</taxon>
        <taxon>Teleostei</taxon>
        <taxon>Anguilliformes</taxon>
        <taxon>Anguillidae</taxon>
        <taxon>Anguilla</taxon>
    </lineage>
</organism>
<protein>
    <submittedName>
        <fullName evidence="1">Uncharacterized protein</fullName>
    </submittedName>
</protein>
<proteinExistence type="predicted"/>
<sequence>MNLQTYLPFFSTEITSKC</sequence>
<dbReference type="EMBL" id="GBXM01030637">
    <property type="protein sequence ID" value="JAH77940.1"/>
    <property type="molecule type" value="Transcribed_RNA"/>
</dbReference>
<evidence type="ECO:0000313" key="1">
    <source>
        <dbReference type="EMBL" id="JAH77940.1"/>
    </source>
</evidence>
<reference evidence="1" key="2">
    <citation type="journal article" date="2015" name="Fish Shellfish Immunol.">
        <title>Early steps in the European eel (Anguilla anguilla)-Vibrio vulnificus interaction in the gills: Role of the RtxA13 toxin.</title>
        <authorList>
            <person name="Callol A."/>
            <person name="Pajuelo D."/>
            <person name="Ebbesson L."/>
            <person name="Teles M."/>
            <person name="MacKenzie S."/>
            <person name="Amaro C."/>
        </authorList>
    </citation>
    <scope>NUCLEOTIDE SEQUENCE</scope>
</reference>